<dbReference type="CDD" id="cd22391">
    <property type="entry name" value="KH-I_PNO1_rpt1"/>
    <property type="match status" value="1"/>
</dbReference>
<keyword evidence="3" id="KW-0694">RNA-binding</keyword>
<dbReference type="SUPFAM" id="SSF54791">
    <property type="entry name" value="Eukaryotic type KH-domain (KH-domain type I)"/>
    <property type="match status" value="1"/>
</dbReference>
<dbReference type="Gene3D" id="3.30.1370.10">
    <property type="entry name" value="K Homology domain, type 1"/>
    <property type="match status" value="1"/>
</dbReference>
<organism evidence="7 8">
    <name type="scientific">Necator americanus</name>
    <name type="common">Human hookworm</name>
    <dbReference type="NCBI Taxonomy" id="51031"/>
    <lineage>
        <taxon>Eukaryota</taxon>
        <taxon>Metazoa</taxon>
        <taxon>Ecdysozoa</taxon>
        <taxon>Nematoda</taxon>
        <taxon>Chromadorea</taxon>
        <taxon>Rhabditida</taxon>
        <taxon>Rhabditina</taxon>
        <taxon>Rhabditomorpha</taxon>
        <taxon>Strongyloidea</taxon>
        <taxon>Ancylostomatidae</taxon>
        <taxon>Bunostominae</taxon>
        <taxon>Necator</taxon>
    </lineage>
</organism>
<feature type="domain" description="PNO1 second type I KH" evidence="6">
    <location>
        <begin position="193"/>
        <end position="276"/>
    </location>
</feature>
<dbReference type="InterPro" id="IPR036612">
    <property type="entry name" value="KH_dom_type_1_sf"/>
</dbReference>
<dbReference type="EMBL" id="JAVFWL010000002">
    <property type="protein sequence ID" value="KAK6736883.1"/>
    <property type="molecule type" value="Genomic_DNA"/>
</dbReference>
<dbReference type="Proteomes" id="UP001303046">
    <property type="component" value="Unassembled WGS sequence"/>
</dbReference>
<dbReference type="PANTHER" id="PTHR12826">
    <property type="entry name" value="RIBONUCLEASE Y"/>
    <property type="match status" value="1"/>
</dbReference>
<dbReference type="PANTHER" id="PTHR12826:SF13">
    <property type="entry name" value="RNA-BINDING PROTEIN PNO1"/>
    <property type="match status" value="1"/>
</dbReference>
<dbReference type="Pfam" id="PF22891">
    <property type="entry name" value="KH_PNO1_2nd"/>
    <property type="match status" value="1"/>
</dbReference>
<evidence type="ECO:0000256" key="3">
    <source>
        <dbReference type="ARBA" id="ARBA00022884"/>
    </source>
</evidence>
<keyword evidence="8" id="KW-1185">Reference proteome</keyword>
<comment type="caution">
    <text evidence="7">The sequence shown here is derived from an EMBL/GenBank/DDBJ whole genome shotgun (WGS) entry which is preliminary data.</text>
</comment>
<gene>
    <name evidence="7" type="primary">Necator_chrII.g7318</name>
    <name evidence="7" type="ORF">RB195_019525</name>
</gene>
<comment type="subcellular location">
    <subcellularLocation>
        <location evidence="1">Nucleus</location>
        <location evidence="1">Nucleolus</location>
    </subcellularLocation>
</comment>
<evidence type="ECO:0000256" key="5">
    <source>
        <dbReference type="SAM" id="MobiDB-lite"/>
    </source>
</evidence>
<evidence type="ECO:0000313" key="7">
    <source>
        <dbReference type="EMBL" id="KAK6736883.1"/>
    </source>
</evidence>
<dbReference type="CDD" id="cd22392">
    <property type="entry name" value="KH-I_PNO1_rpt2"/>
    <property type="match status" value="1"/>
</dbReference>
<reference evidence="7 8" key="1">
    <citation type="submission" date="2023-08" db="EMBL/GenBank/DDBJ databases">
        <title>A Necator americanus chromosomal reference genome.</title>
        <authorList>
            <person name="Ilik V."/>
            <person name="Petrzelkova K.J."/>
            <person name="Pardy F."/>
            <person name="Fuh T."/>
            <person name="Niatou-Singa F.S."/>
            <person name="Gouil Q."/>
            <person name="Baker L."/>
            <person name="Ritchie M.E."/>
            <person name="Jex A.R."/>
            <person name="Gazzola D."/>
            <person name="Li H."/>
            <person name="Toshio Fujiwara R."/>
            <person name="Zhan B."/>
            <person name="Aroian R.V."/>
            <person name="Pafco B."/>
            <person name="Schwarz E.M."/>
        </authorList>
    </citation>
    <scope>NUCLEOTIDE SEQUENCE [LARGE SCALE GENOMIC DNA]</scope>
    <source>
        <strain evidence="7 8">Aroian</strain>
        <tissue evidence="7">Whole animal</tissue>
    </source>
</reference>
<keyword evidence="4" id="KW-0539">Nucleus</keyword>
<evidence type="ECO:0000259" key="6">
    <source>
        <dbReference type="Pfam" id="PF22891"/>
    </source>
</evidence>
<evidence type="ECO:0000256" key="1">
    <source>
        <dbReference type="ARBA" id="ARBA00004604"/>
    </source>
</evidence>
<evidence type="ECO:0000256" key="2">
    <source>
        <dbReference type="ARBA" id="ARBA00007515"/>
    </source>
</evidence>
<comment type="similarity">
    <text evidence="2">Belongs to the PNO1 family.</text>
</comment>
<evidence type="ECO:0000256" key="4">
    <source>
        <dbReference type="ARBA" id="ARBA00023242"/>
    </source>
</evidence>
<protein>
    <recommendedName>
        <fullName evidence="6">PNO1 second type I KH domain-containing protein</fullName>
    </recommendedName>
</protein>
<dbReference type="InterPro" id="IPR055212">
    <property type="entry name" value="KH-I_PNO1_first"/>
</dbReference>
<evidence type="ECO:0000313" key="8">
    <source>
        <dbReference type="Proteomes" id="UP001303046"/>
    </source>
</evidence>
<sequence>MGDDLPMEDIDDMPELIDVDVPAQLPSLIEQNIVKPKEVEEFLQVSKRKRKSNTKDVEMEECGSTVAGNGEGDGMEASSRRAKKSKGEKGEMRKIPVPKHRYTPLKDNWVNIFTPVVKNLGLQIRFNMKTRNVEIRNPENKEDTTDLQKFSIFCAFCTLVHIWAADFVRAFILGFDVADALALIRLDHLFLETFEVADVKSSLKGDNLSRAVGRIAGKDGRTKLVIENVTKTRIVLADTKIHLLGAFQNLKLARNAISSLILGAPPSKVYGNLRNLASRSSERL</sequence>
<feature type="region of interest" description="Disordered" evidence="5">
    <location>
        <begin position="47"/>
        <end position="91"/>
    </location>
</feature>
<accession>A0ABR1CGU1</accession>
<name>A0ABR1CGU1_NECAM</name>
<proteinExistence type="inferred from homology"/>
<dbReference type="InterPro" id="IPR055211">
    <property type="entry name" value="KH_PNO1_2nd"/>
</dbReference>